<dbReference type="CDD" id="cd03399">
    <property type="entry name" value="SPFH_flotillin"/>
    <property type="match status" value="1"/>
</dbReference>
<dbReference type="Proteomes" id="UP000240493">
    <property type="component" value="Unassembled WGS sequence"/>
</dbReference>
<dbReference type="GO" id="GO:0005886">
    <property type="term" value="C:plasma membrane"/>
    <property type="evidence" value="ECO:0007669"/>
    <property type="project" value="UniProtKB-SubCell"/>
</dbReference>
<sequence length="559" mass="61456">MSYKISAPDEYLAITGMGIRTVRITKAAWVWPFQRYTRFSVQPHDYAMDLQAMTKEKLQFSLPVVFTVGPDVNQRGANIKGRTAADVGLQDGEENDGSAGHREDSGDALVKYAMLLARSNNSNSDVADRNHVENIVKGIIEGETRVLVSGMTMEEIFTEREVFKRRIFRNIQSELQQFGLKIYNSNVKELKDAPNSIYFESLSRKAHEGATNQARIDVAEAQLRGNVGEAQRKGEQDREIAKINAETAVQKTERDIERAQAEAQLHTRQAALTRDVDIARVTAQRTLESKDEDLKREVQLKRAAAEMERLRAQDVVKATIVRESKQQAADAAAYETAARAKAEKEASENATDAAAYQIAAQAKANQEASQRAADTEAYKTRAKAEADLDAGQKKADADAYKTRVAAEASQEANQRAADAEAYKIRAEAEAGLVRQLKEAEGINAMAEAYSKLSVAFGGPAGLLQYMMIKDGVLVDLANANANAIRGLEPKISVWNTGNQGSGSDATDTMRNVYQMLPPLMSTINEQTGITLPEWQFGRLNAAQNAMTTETKVNGDGKRK</sequence>
<protein>
    <recommendedName>
        <fullName evidence="8">Band 7 domain-containing protein</fullName>
    </recommendedName>
</protein>
<evidence type="ECO:0000256" key="2">
    <source>
        <dbReference type="ARBA" id="ARBA00007161"/>
    </source>
</evidence>
<evidence type="ECO:0000256" key="5">
    <source>
        <dbReference type="RuleBase" id="RU366054"/>
    </source>
</evidence>
<dbReference type="InterPro" id="IPR036013">
    <property type="entry name" value="Band_7/SPFH_dom_sf"/>
</dbReference>
<keyword evidence="3" id="KW-1003">Cell membrane</keyword>
<evidence type="ECO:0000256" key="7">
    <source>
        <dbReference type="SAM" id="MobiDB-lite"/>
    </source>
</evidence>
<evidence type="ECO:0000313" key="9">
    <source>
        <dbReference type="EMBL" id="PTB40271.1"/>
    </source>
</evidence>
<proteinExistence type="inferred from homology"/>
<gene>
    <name evidence="9" type="ORF">M441DRAFT_59070</name>
</gene>
<dbReference type="AlphaFoldDB" id="A0A2T3Z623"/>
<comment type="subcellular location">
    <subcellularLocation>
        <location evidence="1">Cell membrane</location>
    </subcellularLocation>
</comment>
<dbReference type="Pfam" id="PF01145">
    <property type="entry name" value="Band_7"/>
    <property type="match status" value="1"/>
</dbReference>
<feature type="domain" description="Band 7" evidence="8">
    <location>
        <begin position="128"/>
        <end position="222"/>
    </location>
</feature>
<evidence type="ECO:0000256" key="3">
    <source>
        <dbReference type="ARBA" id="ARBA00022475"/>
    </source>
</evidence>
<dbReference type="OrthoDB" id="6080404at2759"/>
<dbReference type="InterPro" id="IPR001107">
    <property type="entry name" value="Band_7"/>
</dbReference>
<feature type="coiled-coil region" evidence="6">
    <location>
        <begin position="242"/>
        <end position="269"/>
    </location>
</feature>
<evidence type="ECO:0000313" key="10">
    <source>
        <dbReference type="Proteomes" id="UP000240493"/>
    </source>
</evidence>
<keyword evidence="10" id="KW-1185">Reference proteome</keyword>
<reference evidence="9 10" key="1">
    <citation type="submission" date="2016-07" db="EMBL/GenBank/DDBJ databases">
        <title>Multiple horizontal gene transfer events from other fungi enriched the ability of initially mycotrophic Trichoderma (Ascomycota) to feed on dead plant biomass.</title>
        <authorList>
            <consortium name="DOE Joint Genome Institute"/>
            <person name="Aerts A."/>
            <person name="Atanasova L."/>
            <person name="Chenthamara K."/>
            <person name="Zhang J."/>
            <person name="Grujic M."/>
            <person name="Henrissat B."/>
            <person name="Kuo A."/>
            <person name="Salamov A."/>
            <person name="Lipzen A."/>
            <person name="Labutti K."/>
            <person name="Barry K."/>
            <person name="Miao Y."/>
            <person name="Rahimi M.J."/>
            <person name="Shen Q."/>
            <person name="Grigoriev I.V."/>
            <person name="Kubicek C.P."/>
            <person name="Druzhinina I.S."/>
        </authorList>
    </citation>
    <scope>NUCLEOTIDE SEQUENCE [LARGE SCALE GENOMIC DNA]</scope>
    <source>
        <strain evidence="9 10">CBS 433.97</strain>
    </source>
</reference>
<evidence type="ECO:0000256" key="4">
    <source>
        <dbReference type="ARBA" id="ARBA00023136"/>
    </source>
</evidence>
<evidence type="ECO:0000259" key="8">
    <source>
        <dbReference type="Pfam" id="PF01145"/>
    </source>
</evidence>
<accession>A0A2T3Z623</accession>
<evidence type="ECO:0000256" key="6">
    <source>
        <dbReference type="SAM" id="Coils"/>
    </source>
</evidence>
<dbReference type="Gene3D" id="3.30.479.30">
    <property type="entry name" value="Band 7 domain"/>
    <property type="match status" value="1"/>
</dbReference>
<comment type="similarity">
    <text evidence="2 5">Belongs to the band 7/mec-2 family. Flotillin subfamily.</text>
</comment>
<name>A0A2T3Z623_TRIA4</name>
<organism evidence="9 10">
    <name type="scientific">Trichoderma asperellum (strain ATCC 204424 / CBS 433.97 / NBRC 101777)</name>
    <dbReference type="NCBI Taxonomy" id="1042311"/>
    <lineage>
        <taxon>Eukaryota</taxon>
        <taxon>Fungi</taxon>
        <taxon>Dikarya</taxon>
        <taxon>Ascomycota</taxon>
        <taxon>Pezizomycotina</taxon>
        <taxon>Sordariomycetes</taxon>
        <taxon>Hypocreomycetidae</taxon>
        <taxon>Hypocreales</taxon>
        <taxon>Hypocreaceae</taxon>
        <taxon>Trichoderma</taxon>
    </lineage>
</organism>
<dbReference type="STRING" id="1042311.A0A2T3Z623"/>
<dbReference type="PANTHER" id="PTHR13806:SF31">
    <property type="entry name" value="FLOTILLIN-LIKE PROTEIN 1-RELATED"/>
    <property type="match status" value="1"/>
</dbReference>
<dbReference type="EMBL" id="KZ679263">
    <property type="protein sequence ID" value="PTB40271.1"/>
    <property type="molecule type" value="Genomic_DNA"/>
</dbReference>
<dbReference type="InterPro" id="IPR027705">
    <property type="entry name" value="Flotillin_fam"/>
</dbReference>
<keyword evidence="4" id="KW-0472">Membrane</keyword>
<dbReference type="PANTHER" id="PTHR13806">
    <property type="entry name" value="FLOTILLIN-RELATED"/>
    <property type="match status" value="1"/>
</dbReference>
<keyword evidence="6" id="KW-0175">Coiled coil</keyword>
<dbReference type="SUPFAM" id="SSF117892">
    <property type="entry name" value="Band 7/SPFH domain"/>
    <property type="match status" value="1"/>
</dbReference>
<evidence type="ECO:0000256" key="1">
    <source>
        <dbReference type="ARBA" id="ARBA00004236"/>
    </source>
</evidence>
<feature type="region of interest" description="Disordered" evidence="7">
    <location>
        <begin position="83"/>
        <end position="103"/>
    </location>
</feature>